<dbReference type="InterPro" id="IPR016193">
    <property type="entry name" value="Cytidine_deaminase-like"/>
</dbReference>
<comment type="similarity">
    <text evidence="3">Belongs to the FdhD family.</text>
</comment>
<dbReference type="AlphaFoldDB" id="A0A364NUG3"/>
<protein>
    <recommendedName>
        <fullName evidence="3">Sulfur carrier protein FdhD</fullName>
    </recommendedName>
</protein>
<comment type="function">
    <text evidence="3">Required for formate dehydrogenase (FDH) activity. Acts as a sulfur carrier protein that transfers sulfur from IscS to the molybdenum cofactor prior to its insertion into FDH.</text>
</comment>
<dbReference type="OrthoDB" id="3197277at2"/>
<evidence type="ECO:0000256" key="2">
    <source>
        <dbReference type="ARBA" id="ARBA00023150"/>
    </source>
</evidence>
<gene>
    <name evidence="3" type="primary">fdhD</name>
    <name evidence="4" type="ORF">CU669_17270</name>
</gene>
<dbReference type="EMBL" id="PGTO01000018">
    <property type="protein sequence ID" value="RAU20706.1"/>
    <property type="molecule type" value="Genomic_DNA"/>
</dbReference>
<accession>A0A364NUG3</accession>
<keyword evidence="1 3" id="KW-0963">Cytoplasm</keyword>
<sequence length="274" mass="28469">MVAPANGPAVETVRVERWRNGEVVQDHDLAAAEVPICLEFNGVSHAVMLASPTDLEDFALGFSLTEGIIERPRDLLEVEEQATCEGIVLRLTVAAASFHRLKQVRRTMAGRTGCGLCGAENLGQVFRPVPPVRASGTISAPALHAAFRDLGANQPLQRLTGATHAAGWALADGPLALIREDVGRHNALDKLIGALVRAGMDPGHGAAVVTSRASYEMVQKSAAVGIGILAAISAPTALAIRMADSLNVTLVGFARGGGHVLYAGSGRILAGVPS</sequence>
<evidence type="ECO:0000313" key="5">
    <source>
        <dbReference type="Proteomes" id="UP000251075"/>
    </source>
</evidence>
<dbReference type="Gene3D" id="3.10.20.10">
    <property type="match status" value="1"/>
</dbReference>
<organism evidence="4 5">
    <name type="scientific">Paramagnetospirillum kuznetsovii</name>
    <dbReference type="NCBI Taxonomy" id="2053833"/>
    <lineage>
        <taxon>Bacteria</taxon>
        <taxon>Pseudomonadati</taxon>
        <taxon>Pseudomonadota</taxon>
        <taxon>Alphaproteobacteria</taxon>
        <taxon>Rhodospirillales</taxon>
        <taxon>Magnetospirillaceae</taxon>
        <taxon>Paramagnetospirillum</taxon>
    </lineage>
</organism>
<dbReference type="HAMAP" id="MF_00187">
    <property type="entry name" value="FdhD"/>
    <property type="match status" value="1"/>
</dbReference>
<proteinExistence type="inferred from homology"/>
<reference evidence="4 5" key="1">
    <citation type="submission" date="2017-11" db="EMBL/GenBank/DDBJ databases">
        <title>Draft genome sequence of magnetotactic bacterium Magnetospirillum kuznetsovii LBB-42.</title>
        <authorList>
            <person name="Grouzdev D.S."/>
            <person name="Rysina M.S."/>
            <person name="Baslerov R.V."/>
            <person name="Koziaeva V."/>
        </authorList>
    </citation>
    <scope>NUCLEOTIDE SEQUENCE [LARGE SCALE GENOMIC DNA]</scope>
    <source>
        <strain evidence="4 5">LBB-42</strain>
    </source>
</reference>
<dbReference type="SUPFAM" id="SSF53927">
    <property type="entry name" value="Cytidine deaminase-like"/>
    <property type="match status" value="1"/>
</dbReference>
<evidence type="ECO:0000313" key="4">
    <source>
        <dbReference type="EMBL" id="RAU20706.1"/>
    </source>
</evidence>
<name>A0A364NUG3_9PROT</name>
<dbReference type="Proteomes" id="UP000251075">
    <property type="component" value="Unassembled WGS sequence"/>
</dbReference>
<evidence type="ECO:0000256" key="3">
    <source>
        <dbReference type="HAMAP-Rule" id="MF_00187"/>
    </source>
</evidence>
<dbReference type="GO" id="GO:0006777">
    <property type="term" value="P:Mo-molybdopterin cofactor biosynthetic process"/>
    <property type="evidence" value="ECO:0007669"/>
    <property type="project" value="UniProtKB-UniRule"/>
</dbReference>
<dbReference type="Gene3D" id="3.40.140.10">
    <property type="entry name" value="Cytidine Deaminase, domain 2"/>
    <property type="match status" value="1"/>
</dbReference>
<dbReference type="GO" id="GO:0016783">
    <property type="term" value="F:sulfurtransferase activity"/>
    <property type="evidence" value="ECO:0007669"/>
    <property type="project" value="InterPro"/>
</dbReference>
<dbReference type="Pfam" id="PF02634">
    <property type="entry name" value="FdhD-NarQ"/>
    <property type="match status" value="1"/>
</dbReference>
<feature type="active site" description="Cysteine persulfide intermediate" evidence="3">
    <location>
        <position position="114"/>
    </location>
</feature>
<dbReference type="PANTHER" id="PTHR30592:SF1">
    <property type="entry name" value="SULFUR CARRIER PROTEIN FDHD"/>
    <property type="match status" value="1"/>
</dbReference>
<evidence type="ECO:0000256" key="1">
    <source>
        <dbReference type="ARBA" id="ARBA00022490"/>
    </source>
</evidence>
<dbReference type="NCBIfam" id="TIGR00129">
    <property type="entry name" value="fdhD_narQ"/>
    <property type="match status" value="1"/>
</dbReference>
<comment type="subcellular location">
    <subcellularLocation>
        <location evidence="3">Cytoplasm</location>
    </subcellularLocation>
</comment>
<keyword evidence="2 3" id="KW-0501">Molybdenum cofactor biosynthesis</keyword>
<dbReference type="GO" id="GO:0097163">
    <property type="term" value="F:sulfur carrier activity"/>
    <property type="evidence" value="ECO:0007669"/>
    <property type="project" value="UniProtKB-UniRule"/>
</dbReference>
<comment type="caution">
    <text evidence="4">The sequence shown here is derived from an EMBL/GenBank/DDBJ whole genome shotgun (WGS) entry which is preliminary data.</text>
</comment>
<dbReference type="PANTHER" id="PTHR30592">
    <property type="entry name" value="FORMATE DEHYDROGENASE"/>
    <property type="match status" value="1"/>
</dbReference>
<keyword evidence="5" id="KW-1185">Reference proteome</keyword>
<comment type="caution">
    <text evidence="3">Lacks conserved residue(s) required for the propagation of feature annotation.</text>
</comment>
<dbReference type="InterPro" id="IPR003786">
    <property type="entry name" value="FdhD"/>
</dbReference>
<dbReference type="GO" id="GO:0005737">
    <property type="term" value="C:cytoplasm"/>
    <property type="evidence" value="ECO:0007669"/>
    <property type="project" value="UniProtKB-SubCell"/>
</dbReference>
<dbReference type="PIRSF" id="PIRSF015626">
    <property type="entry name" value="FdhD"/>
    <property type="match status" value="1"/>
</dbReference>
<keyword evidence="4" id="KW-0808">Transferase</keyword>